<protein>
    <submittedName>
        <fullName evidence="3">Uncharacterized protein</fullName>
    </submittedName>
</protein>
<feature type="compositionally biased region" description="Basic and acidic residues" evidence="2">
    <location>
        <begin position="1"/>
        <end position="11"/>
    </location>
</feature>
<name>A0A0V7ZN32_9CYAN</name>
<dbReference type="AlphaFoldDB" id="A0A0V7ZN32"/>
<feature type="coiled-coil region" evidence="1">
    <location>
        <begin position="448"/>
        <end position="507"/>
    </location>
</feature>
<sequence>MSKEEDFERWRHNTGNESEDEQSLEGSESLNPDRPLDSDRSLDESSSLDSPNLGGSSRFSKVPLSSLGGSSLLMRAAKNTILGGRATELVQSSNQNKESQKSNKESAPLSNKLDVKDTNKDQLVVSLPRTPIDIASADTSAKLSGEEQIFVNALLGLGVSRQKALEVLEQIKSGERDRKVLMDGLLSVNPALAATLQVSGIFDKIIDGLVEYYSKNKSQQNISSPPSQAEKEEYLSKEEQEGLIKQREYYHNLKTALPTAVERTNQDLAKDKKQPFSFDGLMKKIEKGSGKQDDPNEGKKQVERINREVADKVQKLHRVDSQSPRQIDPTAIRNTILVRDYTEAQKAVGGDEPQRKILEQRFNNLKPDGAEGEISQKAVMSKANAMFKAATGKDGPENEKDRRLLESFRNSVILEWMPNAIKQDKQSGKSDDNQKSKDPVGAFKQGVKARALKQLEENRQLILDAKKEYSESNNPQISRRVERLREVERKDNQLAPKQKELEKLSKNVGILIAHGENTAQVYRKRGNTNKADKLEQAIEARKIEQAAYLQKLEEVKQARFTLLTLFPATGVLKGDDVKGDKTDGEVVERLNSGFDSVLSDIEKVEAGIHSGDIPITKLGAVVNQTLAEIPTDEEKQVVQKYLESERSKENKIALSSFAIQIGLTVAALCTGGVVGIIIAAVGASLSIGSAAYEWEIADDLNTVANTGKVGGNQLLENPQAARFNYVMGWVNLVLAGVDVLLATGEVSSLFKNAKNAERLINLPGGEVFSRLEPQEIQQLDRVRRLREAGKTDEAEQMLRQLKGKVGETDAELGLKTLSSDEAAQISGRGQKGTGDDLNADSSATPKIETPHTRSETEVKLQQLRDSLSEEGKTYFDSLRSSRDNSQEFLEWLEQKGNPQKYIEGSARGTANQTRRAAESAQRVQQARKRLDEINFFDRTDVLKIINREDSAALRSKIAAEISKQDALRQYPPKDGYQVFEEVLVSEAVPGYKSKEQWIADNPTKNPDSVYFLNGQLWRNVSDIDLIVVKSPSDKSKYKIIRIEEIKSGKNDSPNKAKRQQENIIDAIRKMSGENQQYQIHLDKRTDISSEFDTSSIHSAEAVTRGPKGKQFDEPLLLNFAELNELVKKILSEKKGK</sequence>
<accession>A0A0V7ZN32</accession>
<feature type="region of interest" description="Disordered" evidence="2">
    <location>
        <begin position="1"/>
        <end position="61"/>
    </location>
</feature>
<reference evidence="3 4" key="1">
    <citation type="journal article" date="2015" name="Genome Announc.">
        <title>Draft Genome of the Euendolithic (true boring) Cyanobacterium Mastigocoleus testarum strain BC008.</title>
        <authorList>
            <person name="Guida B.S."/>
            <person name="Garcia-Pichel F."/>
        </authorList>
    </citation>
    <scope>NUCLEOTIDE SEQUENCE [LARGE SCALE GENOMIC DNA]</scope>
    <source>
        <strain evidence="3 4">BC008</strain>
    </source>
</reference>
<feature type="compositionally biased region" description="Basic and acidic residues" evidence="2">
    <location>
        <begin position="422"/>
        <end position="438"/>
    </location>
</feature>
<feature type="compositionally biased region" description="Basic and acidic residues" evidence="2">
    <location>
        <begin position="34"/>
        <end position="43"/>
    </location>
</feature>
<organism evidence="3 4">
    <name type="scientific">Mastigocoleus testarum BC008</name>
    <dbReference type="NCBI Taxonomy" id="371196"/>
    <lineage>
        <taxon>Bacteria</taxon>
        <taxon>Bacillati</taxon>
        <taxon>Cyanobacteriota</taxon>
        <taxon>Cyanophyceae</taxon>
        <taxon>Nostocales</taxon>
        <taxon>Hapalosiphonaceae</taxon>
        <taxon>Mastigocoleus</taxon>
    </lineage>
</organism>
<feature type="region of interest" description="Disordered" evidence="2">
    <location>
        <begin position="89"/>
        <end position="115"/>
    </location>
</feature>
<feature type="region of interest" description="Disordered" evidence="2">
    <location>
        <begin position="216"/>
        <end position="238"/>
    </location>
</feature>
<dbReference type="RefSeq" id="WP_027844461.1">
    <property type="nucleotide sequence ID" value="NZ_LMTZ01000105.1"/>
</dbReference>
<proteinExistence type="predicted"/>
<dbReference type="OrthoDB" id="591542at2"/>
<feature type="region of interest" description="Disordered" evidence="2">
    <location>
        <begin position="815"/>
        <end position="857"/>
    </location>
</feature>
<feature type="compositionally biased region" description="Polar residues" evidence="2">
    <location>
        <begin position="216"/>
        <end position="227"/>
    </location>
</feature>
<evidence type="ECO:0000256" key="2">
    <source>
        <dbReference type="SAM" id="MobiDB-lite"/>
    </source>
</evidence>
<comment type="caution">
    <text evidence="3">The sequence shown here is derived from an EMBL/GenBank/DDBJ whole genome shotgun (WGS) entry which is preliminary data.</text>
</comment>
<evidence type="ECO:0000313" key="4">
    <source>
        <dbReference type="Proteomes" id="UP000053372"/>
    </source>
</evidence>
<dbReference type="Proteomes" id="UP000053372">
    <property type="component" value="Unassembled WGS sequence"/>
</dbReference>
<feature type="region of interest" description="Disordered" evidence="2">
    <location>
        <begin position="419"/>
        <end position="443"/>
    </location>
</feature>
<evidence type="ECO:0000313" key="3">
    <source>
        <dbReference type="EMBL" id="KST65686.1"/>
    </source>
</evidence>
<evidence type="ECO:0000256" key="1">
    <source>
        <dbReference type="SAM" id="Coils"/>
    </source>
</evidence>
<gene>
    <name evidence="3" type="ORF">BC008_22160</name>
</gene>
<keyword evidence="4" id="KW-1185">Reference proteome</keyword>
<feature type="compositionally biased region" description="Basic and acidic residues" evidence="2">
    <location>
        <begin position="229"/>
        <end position="238"/>
    </location>
</feature>
<feature type="compositionally biased region" description="Basic and acidic residues" evidence="2">
    <location>
        <begin position="848"/>
        <end position="857"/>
    </location>
</feature>
<keyword evidence="1" id="KW-0175">Coiled coil</keyword>
<dbReference type="EMBL" id="LMTZ01000105">
    <property type="protein sequence ID" value="KST65686.1"/>
    <property type="molecule type" value="Genomic_DNA"/>
</dbReference>